<dbReference type="GeneID" id="41974201"/>
<feature type="transmembrane region" description="Helical" evidence="1">
    <location>
        <begin position="581"/>
        <end position="605"/>
    </location>
</feature>
<dbReference type="Gene3D" id="3.90.1300.10">
    <property type="entry name" value="Amidase signature (AS) domain"/>
    <property type="match status" value="1"/>
</dbReference>
<dbReference type="RefSeq" id="XP_030994585.1">
    <property type="nucleotide sequence ID" value="XM_031141421.1"/>
</dbReference>
<gene>
    <name evidence="4" type="ORF">E0L32_006754</name>
</gene>
<dbReference type="Proteomes" id="UP000319257">
    <property type="component" value="Unassembled WGS sequence"/>
</dbReference>
<feature type="domain" description="DUF7702" evidence="3">
    <location>
        <begin position="620"/>
        <end position="803"/>
    </location>
</feature>
<dbReference type="AlphaFoldDB" id="A0A507B2D1"/>
<feature type="transmembrane region" description="Helical" evidence="1">
    <location>
        <begin position="714"/>
        <end position="734"/>
    </location>
</feature>
<dbReference type="Pfam" id="PF01425">
    <property type="entry name" value="Amidase"/>
    <property type="match status" value="2"/>
</dbReference>
<evidence type="ECO:0000313" key="5">
    <source>
        <dbReference type="Proteomes" id="UP000319257"/>
    </source>
</evidence>
<accession>A0A507B2D1</accession>
<dbReference type="InterPro" id="IPR023631">
    <property type="entry name" value="Amidase_dom"/>
</dbReference>
<feature type="transmembrane region" description="Helical" evidence="1">
    <location>
        <begin position="746"/>
        <end position="767"/>
    </location>
</feature>
<feature type="domain" description="Amidase" evidence="2">
    <location>
        <begin position="22"/>
        <end position="98"/>
    </location>
</feature>
<dbReference type="EMBL" id="SKBQ01000039">
    <property type="protein sequence ID" value="TPX12874.1"/>
    <property type="molecule type" value="Genomic_DNA"/>
</dbReference>
<dbReference type="Pfam" id="PF24800">
    <property type="entry name" value="DUF7702"/>
    <property type="match status" value="1"/>
</dbReference>
<comment type="caution">
    <text evidence="4">The sequence shown here is derived from an EMBL/GenBank/DDBJ whole genome shotgun (WGS) entry which is preliminary data.</text>
</comment>
<keyword evidence="1" id="KW-1133">Transmembrane helix</keyword>
<keyword evidence="1" id="KW-0812">Transmembrane</keyword>
<evidence type="ECO:0000313" key="4">
    <source>
        <dbReference type="EMBL" id="TPX12874.1"/>
    </source>
</evidence>
<feature type="transmembrane region" description="Helical" evidence="1">
    <location>
        <begin position="542"/>
        <end position="560"/>
    </location>
</feature>
<protein>
    <recommendedName>
        <fullName evidence="6">Amidase</fullName>
    </recommendedName>
</protein>
<feature type="transmembrane region" description="Helical" evidence="1">
    <location>
        <begin position="683"/>
        <end position="708"/>
    </location>
</feature>
<reference evidence="4 5" key="1">
    <citation type="submission" date="2019-06" db="EMBL/GenBank/DDBJ databases">
        <title>Draft genome sequence of the filamentous fungus Phialemoniopsis curvata isolated from diesel fuel.</title>
        <authorList>
            <person name="Varaljay V.A."/>
            <person name="Lyon W.J."/>
            <person name="Crouch A.L."/>
            <person name="Drake C.E."/>
            <person name="Hollomon J.M."/>
            <person name="Nadeau L.J."/>
            <person name="Nunn H.S."/>
            <person name="Stevenson B.S."/>
            <person name="Bojanowski C.L."/>
            <person name="Crookes-Goodson W.J."/>
        </authorList>
    </citation>
    <scope>NUCLEOTIDE SEQUENCE [LARGE SCALE GENOMIC DNA]</scope>
    <source>
        <strain evidence="4 5">D216</strain>
    </source>
</reference>
<evidence type="ECO:0000256" key="1">
    <source>
        <dbReference type="SAM" id="Phobius"/>
    </source>
</evidence>
<feature type="domain" description="Amidase" evidence="2">
    <location>
        <begin position="112"/>
        <end position="497"/>
    </location>
</feature>
<dbReference type="InterPro" id="IPR056119">
    <property type="entry name" value="DUF7702"/>
</dbReference>
<evidence type="ECO:0000259" key="3">
    <source>
        <dbReference type="Pfam" id="PF24800"/>
    </source>
</evidence>
<name>A0A507B2D1_9PEZI</name>
<dbReference type="InterPro" id="IPR036928">
    <property type="entry name" value="AS_sf"/>
</dbReference>
<dbReference type="InParanoid" id="A0A507B2D1"/>
<dbReference type="OrthoDB" id="566138at2759"/>
<dbReference type="STRING" id="1093900.A0A507B2D1"/>
<feature type="transmembrane region" description="Helical" evidence="1">
    <location>
        <begin position="787"/>
        <end position="807"/>
    </location>
</feature>
<proteinExistence type="predicted"/>
<dbReference type="PANTHER" id="PTHR42678">
    <property type="entry name" value="AMIDASE"/>
    <property type="match status" value="1"/>
</dbReference>
<dbReference type="PANTHER" id="PTHR42678:SF34">
    <property type="entry name" value="OS04G0183300 PROTEIN"/>
    <property type="match status" value="1"/>
</dbReference>
<evidence type="ECO:0000259" key="2">
    <source>
        <dbReference type="Pfam" id="PF01425"/>
    </source>
</evidence>
<keyword evidence="5" id="KW-1185">Reference proteome</keyword>
<evidence type="ECO:0008006" key="6">
    <source>
        <dbReference type="Google" id="ProtNLM"/>
    </source>
</evidence>
<dbReference type="SUPFAM" id="SSF75304">
    <property type="entry name" value="Amidase signature (AS) enzymes"/>
    <property type="match status" value="1"/>
</dbReference>
<organism evidence="4 5">
    <name type="scientific">Thyridium curvatum</name>
    <dbReference type="NCBI Taxonomy" id="1093900"/>
    <lineage>
        <taxon>Eukaryota</taxon>
        <taxon>Fungi</taxon>
        <taxon>Dikarya</taxon>
        <taxon>Ascomycota</taxon>
        <taxon>Pezizomycotina</taxon>
        <taxon>Sordariomycetes</taxon>
        <taxon>Sordariomycetidae</taxon>
        <taxon>Thyridiales</taxon>
        <taxon>Thyridiaceae</taxon>
        <taxon>Thyridium</taxon>
    </lineage>
</organism>
<feature type="transmembrane region" description="Helical" evidence="1">
    <location>
        <begin position="639"/>
        <end position="662"/>
    </location>
</feature>
<keyword evidence="1" id="KW-0472">Membrane</keyword>
<sequence>MHMPTVAELRAALENGEVTSRELVQAYLARIEQVNGFVKAIAQTNPDAIADASACDQERAASFSRGLLGRKLHGIPVLIKESMATLDKMETTGESSWSTFHIDLLPLTRRITLAGSLALVGSRPSVEATAVRRLREAGAIILGKGTMSEWNYARSGSVPSGWSATSGQCVGPFYADQDPQGSSSGCAVAASIGLVPATIAGEAWGSITYPSQNNGVVGLKPTVGLVSRAGVVGGSRHKDTIGPITKTVRDGAVLLNAIAGKCPFDAATDSIPFTSMPDFESACRPDALRGAKIAVSQILLDSYSHRDVVEALEQALGVMEAAGAEVRRNADFEGWVPNKSIRDPMPGNVLLREGLESYFSSLAVNPHDITTLAGLIEFMKQTPGEKTEKYGLDWLEAARDEPFSSTSKEFQDAMEEMIRQGNAIKKLLDDADCDALVMPTTGDAPYDLGQNPAVAVPIGFFPPDKAVSLTAFGKVSKGPNIPFSLTFLGRKWDDEKLIGLAYAFEQLTRVQAQSRHCVMPTREILTGRNIVVLPRDQERHNLAIATLVIYGLFLPVTWLVEFPASWKGFTSKRKSRNVGRVAVRTFLDFLSLLCISIAPPCWWHFAWSITCTDPSRRLDLVRIIGNALYLSTSTPSKSIFIVQTLFSSLGFLPLVMKLIFVLGRALQKSRKTSAFTHVRRAIVTVRVLLFTGVILIIVGACTLILSLWKAGAMVLAAAFVVMASVHVFLLVKVARKDGDLGGRQGLCIRVAAASLPPLVVRAVYLIIIEFSQDPRYNPIVGDPAYLIGMVFAMEILVMISLLSATVISEDLFSMRESEHVALQEVPPHYRRTQLAGNEA</sequence>